<accession>A0ABS3YR47</accession>
<keyword evidence="2" id="KW-1185">Reference proteome</keyword>
<dbReference type="Proteomes" id="UP000677244">
    <property type="component" value="Unassembled WGS sequence"/>
</dbReference>
<evidence type="ECO:0008006" key="3">
    <source>
        <dbReference type="Google" id="ProtNLM"/>
    </source>
</evidence>
<sequence length="58" mass="6638">MQELVNKLMAEGLTEEQAYKAIEIIKNFAKDKFPIFGGAIDKLFDKYGPKDEEDDIMP</sequence>
<organism evidence="1 2">
    <name type="scientific">Niastella soli</name>
    <dbReference type="NCBI Taxonomy" id="2821487"/>
    <lineage>
        <taxon>Bacteria</taxon>
        <taxon>Pseudomonadati</taxon>
        <taxon>Bacteroidota</taxon>
        <taxon>Chitinophagia</taxon>
        <taxon>Chitinophagales</taxon>
        <taxon>Chitinophagaceae</taxon>
        <taxon>Niastella</taxon>
    </lineage>
</organism>
<protein>
    <recommendedName>
        <fullName evidence="3">DUF2267 domain-containing protein</fullName>
    </recommendedName>
</protein>
<evidence type="ECO:0000313" key="2">
    <source>
        <dbReference type="Proteomes" id="UP000677244"/>
    </source>
</evidence>
<comment type="caution">
    <text evidence="1">The sequence shown here is derived from an EMBL/GenBank/DDBJ whole genome shotgun (WGS) entry which is preliminary data.</text>
</comment>
<gene>
    <name evidence="1" type="ORF">J7I42_08885</name>
</gene>
<evidence type="ECO:0000313" key="1">
    <source>
        <dbReference type="EMBL" id="MBO9200372.1"/>
    </source>
</evidence>
<proteinExistence type="predicted"/>
<reference evidence="1 2" key="1">
    <citation type="submission" date="2021-03" db="EMBL/GenBank/DDBJ databases">
        <title>Assistant Professor.</title>
        <authorList>
            <person name="Huq M.A."/>
        </authorList>
    </citation>
    <scope>NUCLEOTIDE SEQUENCE [LARGE SCALE GENOMIC DNA]</scope>
    <source>
        <strain evidence="1 2">MAH-29</strain>
    </source>
</reference>
<name>A0ABS3YR47_9BACT</name>
<dbReference type="EMBL" id="JAGHKO010000001">
    <property type="protein sequence ID" value="MBO9200372.1"/>
    <property type="molecule type" value="Genomic_DNA"/>
</dbReference>
<dbReference type="RefSeq" id="WP_209138419.1">
    <property type="nucleotide sequence ID" value="NZ_JAGHKO010000001.1"/>
</dbReference>